<evidence type="ECO:0000313" key="19">
    <source>
        <dbReference type="EMBL" id="SEA39710.1"/>
    </source>
</evidence>
<evidence type="ECO:0000256" key="17">
    <source>
        <dbReference type="PIRNR" id="PIRNR009437"/>
    </source>
</evidence>
<evidence type="ECO:0000259" key="18">
    <source>
        <dbReference type="SMART" id="SM00900"/>
    </source>
</evidence>
<dbReference type="PIRSF" id="PIRSF009437">
    <property type="entry name" value="NQR-1_subunit_C"/>
    <property type="match status" value="1"/>
</dbReference>
<dbReference type="GO" id="GO:0005886">
    <property type="term" value="C:plasma membrane"/>
    <property type="evidence" value="ECO:0007669"/>
    <property type="project" value="UniProtKB-SubCell"/>
</dbReference>
<keyword evidence="9 16" id="KW-1133">Transmembrane helix</keyword>
<dbReference type="GO" id="GO:0016655">
    <property type="term" value="F:oxidoreductase activity, acting on NAD(P)H, quinone or similar compound as acceptor"/>
    <property type="evidence" value="ECO:0007669"/>
    <property type="project" value="UniProtKB-UniRule"/>
</dbReference>
<evidence type="ECO:0000256" key="7">
    <source>
        <dbReference type="ARBA" id="ARBA00022692"/>
    </source>
</evidence>
<keyword evidence="6 16" id="KW-0288">FMN</keyword>
<organism evidence="19 20">
    <name type="scientific">Psychroflexus halocasei</name>
    <dbReference type="NCBI Taxonomy" id="908615"/>
    <lineage>
        <taxon>Bacteria</taxon>
        <taxon>Pseudomonadati</taxon>
        <taxon>Bacteroidota</taxon>
        <taxon>Flavobacteriia</taxon>
        <taxon>Flavobacteriales</taxon>
        <taxon>Flavobacteriaceae</taxon>
        <taxon>Psychroflexus</taxon>
    </lineage>
</organism>
<sequence>MDKNGNAYTFIFAIAMVIVVGVALSFTATQLKPLQDENVRQEKMQNILSTFVGEKINVEGEEKELTRDVASEVYGEFVSEEISLDNKGNVKKDVDAFKVNLAKELSKPNDERTYPLYVANYGEDKFYIVPLRGSGLWGPIWGYIALKDDINTIKGVVFDHAGETAGLGAEITTDWFMERFTDEVIYDADGSLIGVAVVKGYSGGTDKSDNAVDAISGATITGDGVSDMIQNILKNYEPYFKELKKSDKVAIR</sequence>
<accession>A0A1H4AV33</accession>
<evidence type="ECO:0000256" key="10">
    <source>
        <dbReference type="ARBA" id="ARBA00023027"/>
    </source>
</evidence>
<keyword evidence="10 16" id="KW-0520">NAD</keyword>
<reference evidence="19 20" key="1">
    <citation type="submission" date="2016-10" db="EMBL/GenBank/DDBJ databases">
        <authorList>
            <person name="de Groot N.N."/>
        </authorList>
    </citation>
    <scope>NUCLEOTIDE SEQUENCE [LARGE SCALE GENOMIC DNA]</scope>
    <source>
        <strain evidence="19 20">DSM 23581</strain>
    </source>
</reference>
<keyword evidence="3" id="KW-0997">Cell inner membrane</keyword>
<dbReference type="GO" id="GO:0010181">
    <property type="term" value="F:FMN binding"/>
    <property type="evidence" value="ECO:0007669"/>
    <property type="project" value="UniProtKB-UniRule"/>
</dbReference>
<evidence type="ECO:0000313" key="20">
    <source>
        <dbReference type="Proteomes" id="UP000198820"/>
    </source>
</evidence>
<keyword evidence="7 16" id="KW-0812">Transmembrane</keyword>
<keyword evidence="4 16" id="KW-0597">Phosphoprotein</keyword>
<comment type="cofactor">
    <cofactor evidence="16 17">
        <name>FMN</name>
        <dbReference type="ChEBI" id="CHEBI:58210"/>
    </cofactor>
</comment>
<dbReference type="InterPro" id="IPR010204">
    <property type="entry name" value="NqrC"/>
</dbReference>
<evidence type="ECO:0000256" key="9">
    <source>
        <dbReference type="ARBA" id="ARBA00022989"/>
    </source>
</evidence>
<evidence type="ECO:0000256" key="4">
    <source>
        <dbReference type="ARBA" id="ARBA00022553"/>
    </source>
</evidence>
<evidence type="ECO:0000256" key="1">
    <source>
        <dbReference type="ARBA" id="ARBA00022448"/>
    </source>
</evidence>
<feature type="domain" description="FMN-binding" evidence="18">
    <location>
        <begin position="135"/>
        <end position="236"/>
    </location>
</feature>
<feature type="transmembrane region" description="Helical" evidence="16">
    <location>
        <begin position="7"/>
        <end position="28"/>
    </location>
</feature>
<dbReference type="AlphaFoldDB" id="A0A1H4AV33"/>
<evidence type="ECO:0000256" key="5">
    <source>
        <dbReference type="ARBA" id="ARBA00022630"/>
    </source>
</evidence>
<dbReference type="SMART" id="SM00900">
    <property type="entry name" value="FMN_bind"/>
    <property type="match status" value="1"/>
</dbReference>
<comment type="subunit">
    <text evidence="16 17">Composed of six subunits; NqrA, NqrB, NqrC, NqrD, NqrE and NqrF.</text>
</comment>
<keyword evidence="5 16" id="KW-0285">Flavoprotein</keyword>
<dbReference type="NCBIfam" id="TIGR01938">
    <property type="entry name" value="nqrC"/>
    <property type="match status" value="1"/>
</dbReference>
<evidence type="ECO:0000256" key="16">
    <source>
        <dbReference type="HAMAP-Rule" id="MF_00427"/>
    </source>
</evidence>
<dbReference type="STRING" id="908615.SAMN05421540_105153"/>
<dbReference type="RefSeq" id="WP_093244026.1">
    <property type="nucleotide sequence ID" value="NZ_FNQF01000005.1"/>
</dbReference>
<evidence type="ECO:0000256" key="15">
    <source>
        <dbReference type="ARBA" id="ARBA00023201"/>
    </source>
</evidence>
<dbReference type="InterPro" id="IPR007329">
    <property type="entry name" value="FMN-bd"/>
</dbReference>
<comment type="subcellular location">
    <subcellularLocation>
        <location evidence="16">Cell membrane</location>
        <topology evidence="16">Single-pass membrane protein</topology>
    </subcellularLocation>
</comment>
<dbReference type="EC" id="7.2.1.1" evidence="16 17"/>
<keyword evidence="13 16" id="KW-0830">Ubiquinone</keyword>
<evidence type="ECO:0000256" key="14">
    <source>
        <dbReference type="ARBA" id="ARBA00023136"/>
    </source>
</evidence>
<evidence type="ECO:0000256" key="6">
    <source>
        <dbReference type="ARBA" id="ARBA00022643"/>
    </source>
</evidence>
<keyword evidence="20" id="KW-1185">Reference proteome</keyword>
<evidence type="ECO:0000256" key="11">
    <source>
        <dbReference type="ARBA" id="ARBA00023053"/>
    </source>
</evidence>
<keyword evidence="15 16" id="KW-0739">Sodium transport</keyword>
<keyword evidence="14 16" id="KW-0472">Membrane</keyword>
<gene>
    <name evidence="16" type="primary">nqrC</name>
    <name evidence="19" type="ORF">SAMN05421540_105153</name>
</gene>
<comment type="catalytic activity">
    <reaction evidence="16 17">
        <text>a ubiquinone + n Na(+)(in) + NADH + H(+) = a ubiquinol + n Na(+)(out) + NAD(+)</text>
        <dbReference type="Rhea" id="RHEA:47748"/>
        <dbReference type="Rhea" id="RHEA-COMP:9565"/>
        <dbReference type="Rhea" id="RHEA-COMP:9566"/>
        <dbReference type="ChEBI" id="CHEBI:15378"/>
        <dbReference type="ChEBI" id="CHEBI:16389"/>
        <dbReference type="ChEBI" id="CHEBI:17976"/>
        <dbReference type="ChEBI" id="CHEBI:29101"/>
        <dbReference type="ChEBI" id="CHEBI:57540"/>
        <dbReference type="ChEBI" id="CHEBI:57945"/>
        <dbReference type="EC" id="7.2.1.1"/>
    </reaction>
</comment>
<keyword evidence="1 16" id="KW-0813">Transport</keyword>
<feature type="modified residue" description="FMN phosphoryl threonine" evidence="16">
    <location>
        <position position="219"/>
    </location>
</feature>
<evidence type="ECO:0000256" key="12">
    <source>
        <dbReference type="ARBA" id="ARBA00023065"/>
    </source>
</evidence>
<keyword evidence="11 16" id="KW-0915">Sodium</keyword>
<comment type="function">
    <text evidence="16">NQR complex catalyzes the reduction of ubiquinone-1 to ubiquinol by two successive reactions, coupled with the transport of Na(+) ions from the cytoplasm to the periplasm. NqrA to NqrE are probably involved in the second step, the conversion of ubisemiquinone to ubiquinol.</text>
</comment>
<dbReference type="PANTHER" id="PTHR37838:SF1">
    <property type="entry name" value="NA(+)-TRANSLOCATING NADH-QUINONE REDUCTASE SUBUNIT C"/>
    <property type="match status" value="1"/>
</dbReference>
<dbReference type="Proteomes" id="UP000198820">
    <property type="component" value="Unassembled WGS sequence"/>
</dbReference>
<evidence type="ECO:0000256" key="13">
    <source>
        <dbReference type="ARBA" id="ARBA00023075"/>
    </source>
</evidence>
<dbReference type="Pfam" id="PF04205">
    <property type="entry name" value="FMN_bind"/>
    <property type="match status" value="1"/>
</dbReference>
<dbReference type="PANTHER" id="PTHR37838">
    <property type="entry name" value="NA(+)-TRANSLOCATING NADH-QUINONE REDUCTASE SUBUNIT C"/>
    <property type="match status" value="1"/>
</dbReference>
<comment type="caution">
    <text evidence="16">Lacks conserved residue(s) required for the propagation of feature annotation.</text>
</comment>
<name>A0A1H4AV33_9FLAO</name>
<comment type="similarity">
    <text evidence="16 17">Belongs to the NqrC family.</text>
</comment>
<dbReference type="GO" id="GO:0006814">
    <property type="term" value="P:sodium ion transport"/>
    <property type="evidence" value="ECO:0007669"/>
    <property type="project" value="UniProtKB-UniRule"/>
</dbReference>
<keyword evidence="12 16" id="KW-0406">Ion transport</keyword>
<dbReference type="HAMAP" id="MF_00427">
    <property type="entry name" value="NqrC"/>
    <property type="match status" value="1"/>
</dbReference>
<protein>
    <recommendedName>
        <fullName evidence="16 17">Na(+)-translocating NADH-quinone reductase subunit C</fullName>
        <shortName evidence="16 17">Na(+)-NQR subunit C</shortName>
        <shortName evidence="16 17">Na(+)-translocating NQR subunit C</shortName>
        <ecNumber evidence="16 17">7.2.1.1</ecNumber>
    </recommendedName>
    <alternativeName>
        <fullName evidence="16 17">NQR complex subunit C</fullName>
    </alternativeName>
    <alternativeName>
        <fullName evidence="16 17">NQR-1 subunit C</fullName>
    </alternativeName>
</protein>
<keyword evidence="2 16" id="KW-1003">Cell membrane</keyword>
<evidence type="ECO:0000256" key="3">
    <source>
        <dbReference type="ARBA" id="ARBA00022519"/>
    </source>
</evidence>
<evidence type="ECO:0000256" key="8">
    <source>
        <dbReference type="ARBA" id="ARBA00022967"/>
    </source>
</evidence>
<evidence type="ECO:0000256" key="2">
    <source>
        <dbReference type="ARBA" id="ARBA00022475"/>
    </source>
</evidence>
<proteinExistence type="inferred from homology"/>
<dbReference type="EMBL" id="FNQF01000005">
    <property type="protein sequence ID" value="SEA39710.1"/>
    <property type="molecule type" value="Genomic_DNA"/>
</dbReference>
<keyword evidence="8 16" id="KW-1278">Translocase</keyword>